<proteinExistence type="inferred from homology"/>
<dbReference type="PANTHER" id="PTHR15298:SF11">
    <property type="entry name" value="GLYCINE N-ACYLTRANSFERASE-LIKE PROTEIN"/>
    <property type="match status" value="1"/>
</dbReference>
<dbReference type="GO" id="GO:0047961">
    <property type="term" value="F:glycine N-acyltransferase activity"/>
    <property type="evidence" value="ECO:0007669"/>
    <property type="project" value="InterPro"/>
</dbReference>
<sequence>MNMTYNLVYATVFHMNQGNPFGLKALVDKWPDFKTEMADDFDHYTNTYQIFSKDLKNCQESLTTSDVINWKQHLQIQS</sequence>
<evidence type="ECO:0000256" key="1">
    <source>
        <dbReference type="RuleBase" id="RU368002"/>
    </source>
</evidence>
<dbReference type="PANTHER" id="PTHR15298">
    <property type="entry name" value="L-COA N-ACYLTRANSFERASE-RELATED"/>
    <property type="match status" value="1"/>
</dbReference>
<dbReference type="Pfam" id="PF06021">
    <property type="entry name" value="Gly_acyl_tr_N"/>
    <property type="match status" value="1"/>
</dbReference>
<keyword evidence="1" id="KW-0012">Acyltransferase</keyword>
<dbReference type="InterPro" id="IPR015938">
    <property type="entry name" value="Glycine_N-acyltransferase_N"/>
</dbReference>
<dbReference type="EMBL" id="MKHE01000001">
    <property type="protein sequence ID" value="OWK18002.1"/>
    <property type="molecule type" value="Genomic_DNA"/>
</dbReference>
<dbReference type="InterPro" id="IPR016181">
    <property type="entry name" value="Acyl_CoA_acyltransferase"/>
</dbReference>
<evidence type="ECO:0000259" key="2">
    <source>
        <dbReference type="Pfam" id="PF06021"/>
    </source>
</evidence>
<dbReference type="GO" id="GO:0005739">
    <property type="term" value="C:mitochondrion"/>
    <property type="evidence" value="ECO:0007669"/>
    <property type="project" value="InterPro"/>
</dbReference>
<accession>A0A212DIJ6</accession>
<comment type="caution">
    <text evidence="3">The sequence shown here is derived from an EMBL/GenBank/DDBJ whole genome shotgun (WGS) entry which is preliminary data.</text>
</comment>
<keyword evidence="1" id="KW-0808">Transferase</keyword>
<dbReference type="OrthoDB" id="61870at2759"/>
<evidence type="ECO:0000313" key="3">
    <source>
        <dbReference type="EMBL" id="OWK18002.1"/>
    </source>
</evidence>
<evidence type="ECO:0000313" key="4">
    <source>
        <dbReference type="Proteomes" id="UP000242450"/>
    </source>
</evidence>
<protein>
    <recommendedName>
        <fullName evidence="1">Glycine N-acyltransferase-like protein</fullName>
        <ecNumber evidence="1">2.3.1.-</ecNumber>
    </recommendedName>
</protein>
<keyword evidence="4" id="KW-1185">Reference proteome</keyword>
<dbReference type="Proteomes" id="UP000242450">
    <property type="component" value="Chromosome 1"/>
</dbReference>
<feature type="non-terminal residue" evidence="3">
    <location>
        <position position="78"/>
    </location>
</feature>
<feature type="domain" description="Glycine N-acyltransferase N-terminal" evidence="2">
    <location>
        <begin position="8"/>
        <end position="78"/>
    </location>
</feature>
<dbReference type="AlphaFoldDB" id="A0A212DIJ6"/>
<name>A0A212DIJ6_CEREH</name>
<gene>
    <name evidence="3" type="ORF">Celaphus_00009422</name>
</gene>
<dbReference type="SUPFAM" id="SSF55729">
    <property type="entry name" value="Acyl-CoA N-acyltransferases (Nat)"/>
    <property type="match status" value="1"/>
</dbReference>
<organism evidence="3 4">
    <name type="scientific">Cervus elaphus hippelaphus</name>
    <name type="common">European red deer</name>
    <dbReference type="NCBI Taxonomy" id="46360"/>
    <lineage>
        <taxon>Eukaryota</taxon>
        <taxon>Metazoa</taxon>
        <taxon>Chordata</taxon>
        <taxon>Craniata</taxon>
        <taxon>Vertebrata</taxon>
        <taxon>Euteleostomi</taxon>
        <taxon>Mammalia</taxon>
        <taxon>Eutheria</taxon>
        <taxon>Laurasiatheria</taxon>
        <taxon>Artiodactyla</taxon>
        <taxon>Ruminantia</taxon>
        <taxon>Pecora</taxon>
        <taxon>Cervidae</taxon>
        <taxon>Cervinae</taxon>
        <taxon>Cervus</taxon>
    </lineage>
</organism>
<comment type="similarity">
    <text evidence="1">Belongs to the glycine N-acyltransferase family.</text>
</comment>
<dbReference type="InterPro" id="IPR010313">
    <property type="entry name" value="Glycine_N-acyltransferase"/>
</dbReference>
<dbReference type="EC" id="2.3.1.-" evidence="1"/>
<reference evidence="3 4" key="1">
    <citation type="journal article" date="2018" name="Mol. Genet. Genomics">
        <title>The red deer Cervus elaphus genome CerEla1.0: sequencing, annotating, genes, and chromosomes.</title>
        <authorList>
            <person name="Bana N.A."/>
            <person name="Nyiri A."/>
            <person name="Nagy J."/>
            <person name="Frank K."/>
            <person name="Nagy T."/>
            <person name="Steger V."/>
            <person name="Schiller M."/>
            <person name="Lakatos P."/>
            <person name="Sugar L."/>
            <person name="Horn P."/>
            <person name="Barta E."/>
            <person name="Orosz L."/>
        </authorList>
    </citation>
    <scope>NUCLEOTIDE SEQUENCE [LARGE SCALE GENOMIC DNA]</scope>
    <source>
        <strain evidence="3">Hungarian</strain>
    </source>
</reference>